<dbReference type="Proteomes" id="UP000010523">
    <property type="component" value="Unassembled WGS sequence"/>
</dbReference>
<dbReference type="PANTHER" id="PTHR37808">
    <property type="entry name" value="SPORE GERMINATION PROTEIN-LIKE PROTEIN YDZR-RELATED"/>
    <property type="match status" value="1"/>
</dbReference>
<name>I3E5Z2_BACMT</name>
<organism evidence="1 2">
    <name type="scientific">Bacillus methanolicus PB1</name>
    <dbReference type="NCBI Taxonomy" id="997296"/>
    <lineage>
        <taxon>Bacteria</taxon>
        <taxon>Bacillati</taxon>
        <taxon>Bacillota</taxon>
        <taxon>Bacilli</taxon>
        <taxon>Bacillales</taxon>
        <taxon>Bacillaceae</taxon>
        <taxon>Bacillus</taxon>
    </lineage>
</organism>
<sequence length="73" mass="7320">MPAFIGPVQILNIGGSGIVQFGDSLIISPKSNSKSHSGSGASNTGGIVITINGISITNVIDTNLIDQPTVGNN</sequence>
<comment type="caution">
    <text evidence="1">The sequence shown here is derived from an EMBL/GenBank/DDBJ whole genome shotgun (WGS) entry which is preliminary data.</text>
</comment>
<dbReference type="eggNOG" id="ENOG503302E">
    <property type="taxonomic scope" value="Bacteria"/>
</dbReference>
<protein>
    <recommendedName>
        <fullName evidence="3">Spore germination protein</fullName>
    </recommendedName>
</protein>
<dbReference type="InterPro" id="IPR019618">
    <property type="entry name" value="Spore_germination_GerPA"/>
</dbReference>
<evidence type="ECO:0000313" key="2">
    <source>
        <dbReference type="Proteomes" id="UP000010523"/>
    </source>
</evidence>
<evidence type="ECO:0008006" key="3">
    <source>
        <dbReference type="Google" id="ProtNLM"/>
    </source>
</evidence>
<dbReference type="EMBL" id="AFEU01000001">
    <property type="protein sequence ID" value="EIJ81913.1"/>
    <property type="molecule type" value="Genomic_DNA"/>
</dbReference>
<gene>
    <name evidence="1" type="ORF">PB1_03200</name>
</gene>
<dbReference type="PATRIC" id="fig|997296.3.peg.703"/>
<evidence type="ECO:0000313" key="1">
    <source>
        <dbReference type="EMBL" id="EIJ81913.1"/>
    </source>
</evidence>
<dbReference type="PANTHER" id="PTHR37808:SF3">
    <property type="entry name" value="SPORE GERMINATION PROTEIN GERPA-RELATED"/>
    <property type="match status" value="1"/>
</dbReference>
<accession>I3E5Z2</accession>
<dbReference type="Pfam" id="PF10676">
    <property type="entry name" value="gerPA"/>
    <property type="match status" value="1"/>
</dbReference>
<dbReference type="AlphaFoldDB" id="I3E5Z2"/>
<reference evidence="1 2" key="1">
    <citation type="journal article" date="2012" name="Appl. Environ. Microbiol.">
        <title>Genome Sequence of Thermotolerant Bacillus methanolicus: Features and Regulation Related to Methylotrophy and Production of L-Lysine and L-Glutamate from Methanol.</title>
        <authorList>
            <person name="Heggeset T.M."/>
            <person name="Krog A."/>
            <person name="Balzer S."/>
            <person name="Wentzel A."/>
            <person name="Ellingsen T.E."/>
            <person name="Brautaset T."/>
        </authorList>
    </citation>
    <scope>NUCLEOTIDE SEQUENCE [LARGE SCALE GENOMIC DNA]</scope>
    <source>
        <strain evidence="1 2">PB1</strain>
    </source>
</reference>
<dbReference type="RefSeq" id="WP_003350681.1">
    <property type="nucleotide sequence ID" value="NZ_AFEU01000001.1"/>
</dbReference>
<dbReference type="STRING" id="997296.PB1_03200"/>
<proteinExistence type="predicted"/>
<keyword evidence="2" id="KW-1185">Reference proteome</keyword>